<dbReference type="InterPro" id="IPR012349">
    <property type="entry name" value="Split_barrel_FMN-bd"/>
</dbReference>
<keyword evidence="2 4" id="KW-0560">Oxidoreductase</keyword>
<evidence type="ECO:0000313" key="4">
    <source>
        <dbReference type="EMBL" id="MDV7265202.1"/>
    </source>
</evidence>
<reference evidence="4" key="1">
    <citation type="submission" date="2023-10" db="EMBL/GenBank/DDBJ databases">
        <title>Development of a sustainable strategy for remediation of hydrocarbon-contaminated territories based on the waste exchange concept.</title>
        <authorList>
            <person name="Krivoruchko A."/>
        </authorList>
    </citation>
    <scope>NUCLEOTIDE SEQUENCE</scope>
    <source>
        <strain evidence="4">IEGM 68</strain>
    </source>
</reference>
<dbReference type="AlphaFoldDB" id="A0AAE4UYV3"/>
<dbReference type="Proteomes" id="UP001185863">
    <property type="component" value="Unassembled WGS sequence"/>
</dbReference>
<dbReference type="PANTHER" id="PTHR30466:SF11">
    <property type="entry name" value="FLAVIN-DEPENDENT MONOOXYGENASE, REDUCTASE SUBUNIT HSAB"/>
    <property type="match status" value="1"/>
</dbReference>
<feature type="domain" description="Flavin reductase like" evidence="3">
    <location>
        <begin position="20"/>
        <end position="161"/>
    </location>
</feature>
<evidence type="ECO:0000259" key="3">
    <source>
        <dbReference type="SMART" id="SM00903"/>
    </source>
</evidence>
<evidence type="ECO:0000256" key="1">
    <source>
        <dbReference type="ARBA" id="ARBA00008898"/>
    </source>
</evidence>
<dbReference type="GO" id="GO:0010181">
    <property type="term" value="F:FMN binding"/>
    <property type="evidence" value="ECO:0007669"/>
    <property type="project" value="InterPro"/>
</dbReference>
<organism evidence="4 5">
    <name type="scientific">Rhodococcus oxybenzonivorans</name>
    <dbReference type="NCBI Taxonomy" id="1990687"/>
    <lineage>
        <taxon>Bacteria</taxon>
        <taxon>Bacillati</taxon>
        <taxon>Actinomycetota</taxon>
        <taxon>Actinomycetes</taxon>
        <taxon>Mycobacteriales</taxon>
        <taxon>Nocardiaceae</taxon>
        <taxon>Rhodococcus</taxon>
    </lineage>
</organism>
<protein>
    <submittedName>
        <fullName evidence="4">Flavin reductase family protein</fullName>
        <ecNumber evidence="4">1.-.-.-</ecNumber>
    </submittedName>
</protein>
<dbReference type="PANTHER" id="PTHR30466">
    <property type="entry name" value="FLAVIN REDUCTASE"/>
    <property type="match status" value="1"/>
</dbReference>
<comment type="caution">
    <text evidence="4">The sequence shown here is derived from an EMBL/GenBank/DDBJ whole genome shotgun (WGS) entry which is preliminary data.</text>
</comment>
<dbReference type="Gene3D" id="2.30.110.10">
    <property type="entry name" value="Electron Transport, Fmn-binding Protein, Chain A"/>
    <property type="match status" value="1"/>
</dbReference>
<dbReference type="Pfam" id="PF01613">
    <property type="entry name" value="Flavin_Reduct"/>
    <property type="match status" value="1"/>
</dbReference>
<dbReference type="SMART" id="SM00903">
    <property type="entry name" value="Flavin_Reduct"/>
    <property type="match status" value="1"/>
</dbReference>
<evidence type="ECO:0000256" key="2">
    <source>
        <dbReference type="ARBA" id="ARBA00023002"/>
    </source>
</evidence>
<gene>
    <name evidence="4" type="ORF">R4315_11680</name>
</gene>
<dbReference type="InterPro" id="IPR002563">
    <property type="entry name" value="Flavin_Rdtase-like_dom"/>
</dbReference>
<sequence>MATSSIAQHEDIAASLKEVMAAVCTPVSVVTAMDGDRPHGTTVSAFTSLSMAPPMVLVSLDRSSALLGIIRRSGRFGVNILGSAQSAAATAFACKGADKFADTPWTRVSGVPRLDGAPGWVVCDASSFVEGGDHILILGEVREAVAHDGPPLTYFRRDFGTHMLLAQEHR</sequence>
<proteinExistence type="inferred from homology"/>
<dbReference type="EC" id="1.-.-.-" evidence="4"/>
<dbReference type="InterPro" id="IPR050268">
    <property type="entry name" value="NADH-dep_flavin_reductase"/>
</dbReference>
<dbReference type="SUPFAM" id="SSF50475">
    <property type="entry name" value="FMN-binding split barrel"/>
    <property type="match status" value="1"/>
</dbReference>
<comment type="similarity">
    <text evidence="1">Belongs to the non-flavoprotein flavin reductase family.</text>
</comment>
<evidence type="ECO:0000313" key="5">
    <source>
        <dbReference type="Proteomes" id="UP001185863"/>
    </source>
</evidence>
<accession>A0AAE4UYV3</accession>
<dbReference type="GO" id="GO:0042602">
    <property type="term" value="F:riboflavin reductase (NADPH) activity"/>
    <property type="evidence" value="ECO:0007669"/>
    <property type="project" value="TreeGrafter"/>
</dbReference>
<name>A0AAE4UYV3_9NOCA</name>
<dbReference type="EMBL" id="JAWLUP010000021">
    <property type="protein sequence ID" value="MDV7265202.1"/>
    <property type="molecule type" value="Genomic_DNA"/>
</dbReference>
<dbReference type="RefSeq" id="WP_213576432.1">
    <property type="nucleotide sequence ID" value="NZ_JAWLUP010000021.1"/>
</dbReference>